<organism evidence="14 15">
    <name type="scientific">Ridgeia piscesae</name>
    <name type="common">Tubeworm</name>
    <dbReference type="NCBI Taxonomy" id="27915"/>
    <lineage>
        <taxon>Eukaryota</taxon>
        <taxon>Metazoa</taxon>
        <taxon>Spiralia</taxon>
        <taxon>Lophotrochozoa</taxon>
        <taxon>Annelida</taxon>
        <taxon>Polychaeta</taxon>
        <taxon>Sedentaria</taxon>
        <taxon>Canalipalpata</taxon>
        <taxon>Sabellida</taxon>
        <taxon>Siboglinidae</taxon>
        <taxon>Ridgeia</taxon>
    </lineage>
</organism>
<evidence type="ECO:0000256" key="3">
    <source>
        <dbReference type="ARBA" id="ARBA00022490"/>
    </source>
</evidence>
<dbReference type="InterPro" id="IPR027417">
    <property type="entry name" value="P-loop_NTPase"/>
</dbReference>
<dbReference type="PANTHER" id="PTHR47968">
    <property type="entry name" value="CENTROMERE PROTEIN E"/>
    <property type="match status" value="1"/>
</dbReference>
<evidence type="ECO:0000256" key="4">
    <source>
        <dbReference type="ARBA" id="ARBA00022701"/>
    </source>
</evidence>
<keyword evidence="6 11" id="KW-0067">ATP-binding</keyword>
<keyword evidence="5 11" id="KW-0547">Nucleotide-binding</keyword>
<dbReference type="InterPro" id="IPR001752">
    <property type="entry name" value="Kinesin_motor_dom"/>
</dbReference>
<keyword evidence="10" id="KW-0539">Nucleus</keyword>
<dbReference type="PROSITE" id="PS00411">
    <property type="entry name" value="KINESIN_MOTOR_1"/>
    <property type="match status" value="1"/>
</dbReference>
<dbReference type="PANTHER" id="PTHR47968:SF65">
    <property type="entry name" value="KINESIN MOTOR DOMAIN-CONTAINING PROTEIN"/>
    <property type="match status" value="1"/>
</dbReference>
<feature type="region of interest" description="Disordered" evidence="12">
    <location>
        <begin position="1"/>
        <end position="30"/>
    </location>
</feature>
<keyword evidence="7" id="KW-0175">Coiled coil</keyword>
<dbReference type="InterPro" id="IPR019821">
    <property type="entry name" value="Kinesin_motor_CS"/>
</dbReference>
<dbReference type="Gene3D" id="3.40.850.10">
    <property type="entry name" value="Kinesin motor domain"/>
    <property type="match status" value="1"/>
</dbReference>
<dbReference type="FunFam" id="3.40.850.10:FF:000027">
    <property type="entry name" value="Kinesin-like protein"/>
    <property type="match status" value="1"/>
</dbReference>
<dbReference type="CDD" id="cd01370">
    <property type="entry name" value="KISc_KIP3_like"/>
    <property type="match status" value="1"/>
</dbReference>
<evidence type="ECO:0000313" key="15">
    <source>
        <dbReference type="Proteomes" id="UP001209878"/>
    </source>
</evidence>
<gene>
    <name evidence="14" type="ORF">NP493_169g01021</name>
</gene>
<evidence type="ECO:0000259" key="13">
    <source>
        <dbReference type="PROSITE" id="PS50067"/>
    </source>
</evidence>
<evidence type="ECO:0000256" key="9">
    <source>
        <dbReference type="ARBA" id="ARBA00023212"/>
    </source>
</evidence>
<dbReference type="GO" id="GO:0005874">
    <property type="term" value="C:microtubule"/>
    <property type="evidence" value="ECO:0007669"/>
    <property type="project" value="UniProtKB-KW"/>
</dbReference>
<dbReference type="GO" id="GO:0008017">
    <property type="term" value="F:microtubule binding"/>
    <property type="evidence" value="ECO:0007669"/>
    <property type="project" value="InterPro"/>
</dbReference>
<dbReference type="PRINTS" id="PR00380">
    <property type="entry name" value="KINESINHEAVY"/>
</dbReference>
<dbReference type="GO" id="GO:0003777">
    <property type="term" value="F:microtubule motor activity"/>
    <property type="evidence" value="ECO:0007669"/>
    <property type="project" value="InterPro"/>
</dbReference>
<dbReference type="InterPro" id="IPR036961">
    <property type="entry name" value="Kinesin_motor_dom_sf"/>
</dbReference>
<comment type="similarity">
    <text evidence="11">Belongs to the TRAFAC class myosin-kinesin ATPase superfamily. Kinesin family.</text>
</comment>
<dbReference type="GO" id="GO:0005634">
    <property type="term" value="C:nucleus"/>
    <property type="evidence" value="ECO:0007669"/>
    <property type="project" value="UniProtKB-SubCell"/>
</dbReference>
<dbReference type="GO" id="GO:0007018">
    <property type="term" value="P:microtubule-based movement"/>
    <property type="evidence" value="ECO:0007669"/>
    <property type="project" value="InterPro"/>
</dbReference>
<feature type="region of interest" description="Disordered" evidence="12">
    <location>
        <begin position="894"/>
        <end position="919"/>
    </location>
</feature>
<evidence type="ECO:0000256" key="8">
    <source>
        <dbReference type="ARBA" id="ARBA00023175"/>
    </source>
</evidence>
<evidence type="ECO:0000256" key="5">
    <source>
        <dbReference type="ARBA" id="ARBA00022741"/>
    </source>
</evidence>
<dbReference type="Proteomes" id="UP001209878">
    <property type="component" value="Unassembled WGS sequence"/>
</dbReference>
<protein>
    <recommendedName>
        <fullName evidence="13">Kinesin motor domain-containing protein</fullName>
    </recommendedName>
</protein>
<comment type="subcellular location">
    <subcellularLocation>
        <location evidence="2">Cytoplasm</location>
        <location evidence="2">Cytoskeleton</location>
    </subcellularLocation>
    <subcellularLocation>
        <location evidence="1">Nucleus</location>
    </subcellularLocation>
</comment>
<dbReference type="PROSITE" id="PS50067">
    <property type="entry name" value="KINESIN_MOTOR_2"/>
    <property type="match status" value="1"/>
</dbReference>
<comment type="caution">
    <text evidence="14">The sequence shown here is derived from an EMBL/GenBank/DDBJ whole genome shotgun (WGS) entry which is preliminary data.</text>
</comment>
<keyword evidence="9" id="KW-0206">Cytoskeleton</keyword>
<evidence type="ECO:0000256" key="11">
    <source>
        <dbReference type="PROSITE-ProRule" id="PRU00283"/>
    </source>
</evidence>
<evidence type="ECO:0000256" key="1">
    <source>
        <dbReference type="ARBA" id="ARBA00004123"/>
    </source>
</evidence>
<evidence type="ECO:0000256" key="2">
    <source>
        <dbReference type="ARBA" id="ARBA00004245"/>
    </source>
</evidence>
<dbReference type="SMART" id="SM00129">
    <property type="entry name" value="KISc"/>
    <property type="match status" value="1"/>
</dbReference>
<keyword evidence="8 11" id="KW-0505">Motor protein</keyword>
<keyword evidence="4" id="KW-0493">Microtubule</keyword>
<feature type="region of interest" description="Disordered" evidence="12">
    <location>
        <begin position="677"/>
        <end position="708"/>
    </location>
</feature>
<feature type="domain" description="Kinesin motor" evidence="13">
    <location>
        <begin position="35"/>
        <end position="380"/>
    </location>
</feature>
<sequence>MTRMQVPASDGGQGCTRVPNAPTTYHQNSADSTSRIKVCVRVRPENTAELEGNHRTVVNVIGDNLLIFDPKSEESPDYYHGKRRKMRDIRKKPKKDMRFVFDHVFDENASNEELYLHTTKGVLDGLLDGYNCSVFAYGATGAGKTFTMLGSESEPGVMFHTMRDLYQRISELKPEKICEVAVSYLEVYNEQIHDLLVAGRGCLPIREDPQKGVVVAGLSLHKPRSAEELLNMLKYGNQNRTQHPTDANSESSRSHAVFQVFVRQRDRTANLSTDFRVAKLSLIDLAGSERATVTTNRGARFREGANINRSLLALGNCINALAEGKNKGHVPYRNSKLTRLLKDSLGGNCRTVMISAISPSSLSYEDTYNTLKYANRAKNIKSNLKRNVMSVDFHLSQYTKVVSDLRQEVCELKLKLQQYEEGGTTDTGQGSVNKPELDRLRSLLMSVFEERRNIRRELMELESSSRDIIYKIHRKECSLARLEAVVMDTVVHDKLTAQLRRSIGAARHRYEKIEQRKVDVEERMTHNVSRLQQVEGQITAQGVGSYMAEILTSRLESHHQQVEMRDMKRQVKYLKKLCRTEQRQAQDTERLVLTLLQTVSKQYFVLKGQGFATSDLTAQFQHIQQLAGGERAVAWADQSSDTSVLDASSIAPSGGNEFDVRRLIEFPVLSCVGTTPKTPRPSGLSADRCGTPAWTPVTPRSRPSPVMSACGATTPTVTAMSSSASPFTGQENCVLTNNVAVQSGAKLNIPCVNTMTPSNDVTGRLNETITLDDGVSILPMPSSDATLQRSSMSRGIDTATVTKSRPVLAETMNKPNIVRSMDFTGVNSPSLCDKLSYAEVVKSPMVQTGLNGRSPLMACENLPAFSAHKTNMKSMSNRLSFFRGQMPKCKLFRDNKTKAAKGSSSSRRRSKSVTGQSTTAILHKMGLPSATDRANTQPWPSSVRRPGYMQTTQAASYKKHKRTWSSENLSAVDHHKNLVNQHHHGGASRVPVDSITKKPARSMALMRSRSAVNVCRKGMVF</sequence>
<name>A0AAD9UFF0_RIDPI</name>
<evidence type="ECO:0000256" key="10">
    <source>
        <dbReference type="ARBA" id="ARBA00023242"/>
    </source>
</evidence>
<reference evidence="14" key="1">
    <citation type="journal article" date="2023" name="Mol. Biol. Evol.">
        <title>Third-Generation Sequencing Reveals the Adaptive Role of the Epigenome in Three Deep-Sea Polychaetes.</title>
        <authorList>
            <person name="Perez M."/>
            <person name="Aroh O."/>
            <person name="Sun Y."/>
            <person name="Lan Y."/>
            <person name="Juniper S.K."/>
            <person name="Young C.R."/>
            <person name="Angers B."/>
            <person name="Qian P.Y."/>
        </authorList>
    </citation>
    <scope>NUCLEOTIDE SEQUENCE</scope>
    <source>
        <strain evidence="14">R07B-5</strain>
    </source>
</reference>
<accession>A0AAD9UFF0</accession>
<evidence type="ECO:0000256" key="7">
    <source>
        <dbReference type="ARBA" id="ARBA00023054"/>
    </source>
</evidence>
<dbReference type="SUPFAM" id="SSF52540">
    <property type="entry name" value="P-loop containing nucleoside triphosphate hydrolases"/>
    <property type="match status" value="1"/>
</dbReference>
<dbReference type="Pfam" id="PF00225">
    <property type="entry name" value="Kinesin"/>
    <property type="match status" value="1"/>
</dbReference>
<feature type="compositionally biased region" description="Polar residues" evidence="12">
    <location>
        <begin position="21"/>
        <end position="30"/>
    </location>
</feature>
<dbReference type="GO" id="GO:0005524">
    <property type="term" value="F:ATP binding"/>
    <property type="evidence" value="ECO:0007669"/>
    <property type="project" value="UniProtKB-UniRule"/>
</dbReference>
<dbReference type="EMBL" id="JAODUO010000169">
    <property type="protein sequence ID" value="KAK2187324.1"/>
    <property type="molecule type" value="Genomic_DNA"/>
</dbReference>
<dbReference type="InterPro" id="IPR027640">
    <property type="entry name" value="Kinesin-like_fam"/>
</dbReference>
<keyword evidence="3" id="KW-0963">Cytoplasm</keyword>
<evidence type="ECO:0000256" key="6">
    <source>
        <dbReference type="ARBA" id="ARBA00022840"/>
    </source>
</evidence>
<keyword evidence="15" id="KW-1185">Reference proteome</keyword>
<evidence type="ECO:0000313" key="14">
    <source>
        <dbReference type="EMBL" id="KAK2187324.1"/>
    </source>
</evidence>
<evidence type="ECO:0000256" key="12">
    <source>
        <dbReference type="SAM" id="MobiDB-lite"/>
    </source>
</evidence>
<feature type="binding site" evidence="11">
    <location>
        <begin position="138"/>
        <end position="145"/>
    </location>
    <ligand>
        <name>ATP</name>
        <dbReference type="ChEBI" id="CHEBI:30616"/>
    </ligand>
</feature>
<proteinExistence type="inferred from homology"/>
<dbReference type="AlphaFoldDB" id="A0AAD9UFF0"/>